<accession>A0A0V1GHT6</accession>
<proteinExistence type="predicted"/>
<sequence length="84" mass="9622">MLSMRYDNHACFVLKRYCLVLKQLPTKKSKWQEDDGKVSCTKQKVIAQDCATSSNTSLNCRKCFLYKNSSILVPFKESFSVAAF</sequence>
<protein>
    <submittedName>
        <fullName evidence="1">Uncharacterized protein</fullName>
    </submittedName>
</protein>
<evidence type="ECO:0000313" key="2">
    <source>
        <dbReference type="Proteomes" id="UP000055024"/>
    </source>
</evidence>
<organism evidence="1 2">
    <name type="scientific">Trichinella zimbabwensis</name>
    <dbReference type="NCBI Taxonomy" id="268475"/>
    <lineage>
        <taxon>Eukaryota</taxon>
        <taxon>Metazoa</taxon>
        <taxon>Ecdysozoa</taxon>
        <taxon>Nematoda</taxon>
        <taxon>Enoplea</taxon>
        <taxon>Dorylaimia</taxon>
        <taxon>Trichinellida</taxon>
        <taxon>Trichinellidae</taxon>
        <taxon>Trichinella</taxon>
    </lineage>
</organism>
<gene>
    <name evidence="1" type="ORF">T11_7729</name>
</gene>
<name>A0A0V1GHT6_9BILA</name>
<feature type="non-terminal residue" evidence="1">
    <location>
        <position position="84"/>
    </location>
</feature>
<comment type="caution">
    <text evidence="1">The sequence shown here is derived from an EMBL/GenBank/DDBJ whole genome shotgun (WGS) entry which is preliminary data.</text>
</comment>
<reference evidence="1 2" key="1">
    <citation type="submission" date="2015-01" db="EMBL/GenBank/DDBJ databases">
        <title>Evolution of Trichinella species and genotypes.</title>
        <authorList>
            <person name="Korhonen P.K."/>
            <person name="Edoardo P."/>
            <person name="Giuseppe L.R."/>
            <person name="Gasser R.B."/>
        </authorList>
    </citation>
    <scope>NUCLEOTIDE SEQUENCE [LARGE SCALE GENOMIC DNA]</scope>
    <source>
        <strain evidence="1">ISS1029</strain>
    </source>
</reference>
<dbReference type="Proteomes" id="UP000055024">
    <property type="component" value="Unassembled WGS sequence"/>
</dbReference>
<dbReference type="EMBL" id="JYDP01001848">
    <property type="protein sequence ID" value="KRY97718.1"/>
    <property type="molecule type" value="Genomic_DNA"/>
</dbReference>
<keyword evidence="2" id="KW-1185">Reference proteome</keyword>
<dbReference type="AlphaFoldDB" id="A0A0V1GHT6"/>
<evidence type="ECO:0000313" key="1">
    <source>
        <dbReference type="EMBL" id="KRY97718.1"/>
    </source>
</evidence>